<dbReference type="EMBL" id="HG966617">
    <property type="protein sequence ID" value="CDO59164.1"/>
    <property type="molecule type" value="Genomic_DNA"/>
</dbReference>
<evidence type="ECO:0000256" key="1">
    <source>
        <dbReference type="SAM" id="SignalP"/>
    </source>
</evidence>
<dbReference type="InterPro" id="IPR014567">
    <property type="entry name" value="UCP031900"/>
</dbReference>
<dbReference type="Proteomes" id="UP000032160">
    <property type="component" value="Chromosome I"/>
</dbReference>
<accession>X5MED3</accession>
<feature type="signal peptide" evidence="1">
    <location>
        <begin position="1"/>
        <end position="25"/>
    </location>
</feature>
<dbReference type="HOGENOM" id="CLU_059147_0_0_5"/>
<name>X5MED3_9HYPH</name>
<dbReference type="AlphaFoldDB" id="X5MED3"/>
<dbReference type="KEGG" id="pect:BN1012_Phect950"/>
<reference evidence="3 4" key="1">
    <citation type="journal article" date="2014" name="Front. Genet.">
        <title>Genome and metabolic network of "Candidatus Phaeomarinobacter ectocarpi" Ec32, a new candidate genus of Alphaproteobacteria frequently associated with brown algae.</title>
        <authorList>
            <person name="Dittami S.M."/>
            <person name="Barbeyron T."/>
            <person name="Boyen C."/>
            <person name="Cambefort J."/>
            <person name="Collet G."/>
            <person name="Delage L."/>
            <person name="Gobet A."/>
            <person name="Groisillier A."/>
            <person name="Leblanc C."/>
            <person name="Michel G."/>
            <person name="Scornet D."/>
            <person name="Siegel A."/>
            <person name="Tapia J.E."/>
            <person name="Tonon T."/>
        </authorList>
    </citation>
    <scope>NUCLEOTIDE SEQUENCE [LARGE SCALE GENOMIC DNA]</scope>
    <source>
        <strain evidence="3 4">Ec32</strain>
    </source>
</reference>
<dbReference type="InterPro" id="IPR027372">
    <property type="entry name" value="Phytase-like_dom"/>
</dbReference>
<evidence type="ECO:0000259" key="2">
    <source>
        <dbReference type="Pfam" id="PF13449"/>
    </source>
</evidence>
<proteinExistence type="predicted"/>
<evidence type="ECO:0000313" key="3">
    <source>
        <dbReference type="EMBL" id="CDO59164.1"/>
    </source>
</evidence>
<dbReference type="PIRSF" id="PIRSF031900">
    <property type="entry name" value="UCP031900"/>
    <property type="match status" value="1"/>
</dbReference>
<gene>
    <name evidence="3" type="ORF">BN1012_Phect950</name>
</gene>
<dbReference type="OrthoDB" id="9798693at2"/>
<organism evidence="3 4">
    <name type="scientific">Candidatus Phaeomarinibacter ectocarpi</name>
    <dbReference type="NCBI Taxonomy" id="1458461"/>
    <lineage>
        <taxon>Bacteria</taxon>
        <taxon>Pseudomonadati</taxon>
        <taxon>Pseudomonadota</taxon>
        <taxon>Alphaproteobacteria</taxon>
        <taxon>Hyphomicrobiales</taxon>
        <taxon>Parvibaculaceae</taxon>
        <taxon>Candidatus Phaeomarinibacter</taxon>
    </lineage>
</organism>
<feature type="domain" description="Phytase-like" evidence="2">
    <location>
        <begin position="80"/>
        <end position="328"/>
    </location>
</feature>
<protein>
    <submittedName>
        <fullName evidence="3">ABC-type cobalamin/Fe3+-siderophores transport systems, ATPase components</fullName>
    </submittedName>
</protein>
<sequence length="348" mass="36563">MPMSLCRAAPFLVLMAAFLPACAQADDLASDANAGAATSPVSFGQLALNPSDADDTLRAPAGDSTLSYRGGLVVRSDDNAFGGISGLIVSADGSSLMAITDTGYWLTASLMYEANTLSGIGSLTLAPMLDPDGQSVAGNKRQGDAEAMTLLADGRIAVSFERNHRVWAYDVSTDGFEATAQPIIISPDLKDAVNNKGLEALASLPDGSLLAMTEGTMVAEDQIKGWRVSSAATAEVSLRRIAPFDLTDIALLPSGDLLTLERRFSTLGGVGAQIRRIKADALEEGAPLDGDILYRSTAGQTVDNMEGISIRTAPDGRTFVYVVSDDNFNPLQRTLLLMFELHEGATPN</sequence>
<feature type="chain" id="PRO_5004958278" evidence="1">
    <location>
        <begin position="26"/>
        <end position="348"/>
    </location>
</feature>
<dbReference type="SUPFAM" id="SSF75011">
    <property type="entry name" value="3-carboxy-cis,cis-mucoante lactonizing enzyme"/>
    <property type="match status" value="1"/>
</dbReference>
<keyword evidence="4" id="KW-1185">Reference proteome</keyword>
<dbReference type="STRING" id="1458461.BN1012_Phect950"/>
<dbReference type="Pfam" id="PF13449">
    <property type="entry name" value="Phytase-like"/>
    <property type="match status" value="1"/>
</dbReference>
<keyword evidence="1" id="KW-0732">Signal</keyword>
<evidence type="ECO:0000313" key="4">
    <source>
        <dbReference type="Proteomes" id="UP000032160"/>
    </source>
</evidence>